<proteinExistence type="predicted"/>
<feature type="transmembrane region" description="Helical" evidence="1">
    <location>
        <begin position="285"/>
        <end position="304"/>
    </location>
</feature>
<organism evidence="2 3">
    <name type="scientific">Candidatus Treponema excrementipullorum</name>
    <dbReference type="NCBI Taxonomy" id="2838768"/>
    <lineage>
        <taxon>Bacteria</taxon>
        <taxon>Pseudomonadati</taxon>
        <taxon>Spirochaetota</taxon>
        <taxon>Spirochaetia</taxon>
        <taxon>Spirochaetales</taxon>
        <taxon>Treponemataceae</taxon>
        <taxon>Treponema</taxon>
    </lineage>
</organism>
<accession>A0A9E2L2M0</accession>
<keyword evidence="1" id="KW-0472">Membrane</keyword>
<feature type="transmembrane region" description="Helical" evidence="1">
    <location>
        <begin position="171"/>
        <end position="197"/>
    </location>
</feature>
<evidence type="ECO:0000313" key="3">
    <source>
        <dbReference type="Proteomes" id="UP000823914"/>
    </source>
</evidence>
<gene>
    <name evidence="2" type="ORF">IAA16_07315</name>
</gene>
<keyword evidence="1" id="KW-0812">Transmembrane</keyword>
<comment type="caution">
    <text evidence="2">The sequence shown here is derived from an EMBL/GenBank/DDBJ whole genome shotgun (WGS) entry which is preliminary data.</text>
</comment>
<dbReference type="Proteomes" id="UP000823914">
    <property type="component" value="Unassembled WGS sequence"/>
</dbReference>
<feature type="transmembrane region" description="Helical" evidence="1">
    <location>
        <begin position="209"/>
        <end position="231"/>
    </location>
</feature>
<feature type="transmembrane region" description="Helical" evidence="1">
    <location>
        <begin position="458"/>
        <end position="479"/>
    </location>
</feature>
<feature type="transmembrane region" description="Helical" evidence="1">
    <location>
        <begin position="237"/>
        <end position="256"/>
    </location>
</feature>
<keyword evidence="1" id="KW-1133">Transmembrane helix</keyword>
<evidence type="ECO:0000313" key="2">
    <source>
        <dbReference type="EMBL" id="MBU3850357.1"/>
    </source>
</evidence>
<reference evidence="2" key="1">
    <citation type="journal article" date="2021" name="PeerJ">
        <title>Extensive microbial diversity within the chicken gut microbiome revealed by metagenomics and culture.</title>
        <authorList>
            <person name="Gilroy R."/>
            <person name="Ravi A."/>
            <person name="Getino M."/>
            <person name="Pursley I."/>
            <person name="Horton D.L."/>
            <person name="Alikhan N.F."/>
            <person name="Baker D."/>
            <person name="Gharbi K."/>
            <person name="Hall N."/>
            <person name="Watson M."/>
            <person name="Adriaenssens E.M."/>
            <person name="Foster-Nyarko E."/>
            <person name="Jarju S."/>
            <person name="Secka A."/>
            <person name="Antonio M."/>
            <person name="Oren A."/>
            <person name="Chaudhuri R.R."/>
            <person name="La Ragione R."/>
            <person name="Hildebrand F."/>
            <person name="Pallen M.J."/>
        </authorList>
    </citation>
    <scope>NUCLEOTIDE SEQUENCE</scope>
    <source>
        <strain evidence="2">Gambia15-2214</strain>
    </source>
</reference>
<dbReference type="AlphaFoldDB" id="A0A9E2L2M0"/>
<sequence length="483" mass="54762">MKRMAIYSSVGAILVAVAILFIFCFNARIPESHSWKGYFVVYVDRTIPESEVLTTFSDYGVKKIITLSGQRQPFVSDYVPVQSLDSDEYLTDRQRYFFDQSQKMQLYYIADEDLVAGLQVTSVLNDRYGSTAAGIDHVTEYPWFVPVAVVIVFLILFIISKSKLYFFAASLYPVLFSFCLPQYTSAMACILAVYVFFLSNSFLRRKKILWATIKNPVIVIFALLSFVSAFIGSVEAGLLFILVYIGSFSLLFLLRFKNKKKSQQRFVPILIRPAEMVPVFSKKSFFTIFLPAIVSVFFCGILIFSGHFPIDNTINGLFIPAPTEYTEEASFTREGYEESISSKGKNSLPNLAHYVHWVWKTMTFPYRSLYDENTDSQVAQFGDEVCQFSYAITESGTIQESVQTLYTFDDSFMQLSLEMIDANALQIEQLLKDQQCFTAVGFKQTGSRNSNISSTGQLSILLALSGVIMMSMIAGILIWRKIQ</sequence>
<name>A0A9E2L2M0_9SPIR</name>
<dbReference type="EMBL" id="JAHLFV010000172">
    <property type="protein sequence ID" value="MBU3850357.1"/>
    <property type="molecule type" value="Genomic_DNA"/>
</dbReference>
<evidence type="ECO:0000256" key="1">
    <source>
        <dbReference type="SAM" id="Phobius"/>
    </source>
</evidence>
<reference evidence="2" key="2">
    <citation type="submission" date="2021-04" db="EMBL/GenBank/DDBJ databases">
        <authorList>
            <person name="Gilroy R."/>
        </authorList>
    </citation>
    <scope>NUCLEOTIDE SEQUENCE</scope>
    <source>
        <strain evidence="2">Gambia15-2214</strain>
    </source>
</reference>
<protein>
    <submittedName>
        <fullName evidence="2">Uncharacterized protein</fullName>
    </submittedName>
</protein>
<feature type="transmembrane region" description="Helical" evidence="1">
    <location>
        <begin position="141"/>
        <end position="159"/>
    </location>
</feature>
<feature type="transmembrane region" description="Helical" evidence="1">
    <location>
        <begin position="6"/>
        <end position="27"/>
    </location>
</feature>